<dbReference type="EMBL" id="HBJA01032355">
    <property type="protein sequence ID" value="CAE0799668.1"/>
    <property type="molecule type" value="Transcribed_RNA"/>
</dbReference>
<gene>
    <name evidence="2" type="ORF">EGYM00163_LOCUS10789</name>
</gene>
<evidence type="ECO:0000256" key="1">
    <source>
        <dbReference type="SAM" id="MobiDB-lite"/>
    </source>
</evidence>
<reference evidence="2" key="1">
    <citation type="submission" date="2021-01" db="EMBL/GenBank/DDBJ databases">
        <authorList>
            <person name="Corre E."/>
            <person name="Pelletier E."/>
            <person name="Niang G."/>
            <person name="Scheremetjew M."/>
            <person name="Finn R."/>
            <person name="Kale V."/>
            <person name="Holt S."/>
            <person name="Cochrane G."/>
            <person name="Meng A."/>
            <person name="Brown T."/>
            <person name="Cohen L."/>
        </authorList>
    </citation>
    <scope>NUCLEOTIDE SEQUENCE</scope>
    <source>
        <strain evidence="2">CCMP1594</strain>
    </source>
</reference>
<sequence length="104" mass="11217">MKVAEVSGLHVGRPLRTCCAGVHRAVLVEIKKKNRNCDTPSRLNQKGPKLHPTHLSPDCTPSHPHLVSKVRKTCGPAPEAPEKLLAVEVAREALAPLPTGTFGY</sequence>
<evidence type="ECO:0000313" key="2">
    <source>
        <dbReference type="EMBL" id="CAE0799668.1"/>
    </source>
</evidence>
<name>A0A7S4CKE9_9EUGL</name>
<proteinExistence type="predicted"/>
<feature type="region of interest" description="Disordered" evidence="1">
    <location>
        <begin position="37"/>
        <end position="60"/>
    </location>
</feature>
<organism evidence="2">
    <name type="scientific">Eutreptiella gymnastica</name>
    <dbReference type="NCBI Taxonomy" id="73025"/>
    <lineage>
        <taxon>Eukaryota</taxon>
        <taxon>Discoba</taxon>
        <taxon>Euglenozoa</taxon>
        <taxon>Euglenida</taxon>
        <taxon>Spirocuta</taxon>
        <taxon>Euglenophyceae</taxon>
        <taxon>Eutreptiales</taxon>
        <taxon>Eutreptiaceae</taxon>
        <taxon>Eutreptiella</taxon>
    </lineage>
</organism>
<dbReference type="AlphaFoldDB" id="A0A7S4CKE9"/>
<accession>A0A7S4CKE9</accession>
<protein>
    <submittedName>
        <fullName evidence="2">Uncharacterized protein</fullName>
    </submittedName>
</protein>